<gene>
    <name evidence="1" type="ORF">OXD698_LOCUS52935</name>
</gene>
<accession>A0A820QPL7</accession>
<organism evidence="1 2">
    <name type="scientific">Adineta steineri</name>
    <dbReference type="NCBI Taxonomy" id="433720"/>
    <lineage>
        <taxon>Eukaryota</taxon>
        <taxon>Metazoa</taxon>
        <taxon>Spiralia</taxon>
        <taxon>Gnathifera</taxon>
        <taxon>Rotifera</taxon>
        <taxon>Eurotatoria</taxon>
        <taxon>Bdelloidea</taxon>
        <taxon>Adinetida</taxon>
        <taxon>Adinetidae</taxon>
        <taxon>Adineta</taxon>
    </lineage>
</organism>
<dbReference type="Proteomes" id="UP000663844">
    <property type="component" value="Unassembled WGS sequence"/>
</dbReference>
<feature type="non-terminal residue" evidence="1">
    <location>
        <position position="1"/>
    </location>
</feature>
<dbReference type="EMBL" id="CAJOAZ010029535">
    <property type="protein sequence ID" value="CAF4426002.1"/>
    <property type="molecule type" value="Genomic_DNA"/>
</dbReference>
<reference evidence="1" key="1">
    <citation type="submission" date="2021-02" db="EMBL/GenBank/DDBJ databases">
        <authorList>
            <person name="Nowell W R."/>
        </authorList>
    </citation>
    <scope>NUCLEOTIDE SEQUENCE</scope>
</reference>
<dbReference type="AlphaFoldDB" id="A0A820QPL7"/>
<evidence type="ECO:0000313" key="2">
    <source>
        <dbReference type="Proteomes" id="UP000663844"/>
    </source>
</evidence>
<name>A0A820QPL7_9BILA</name>
<protein>
    <submittedName>
        <fullName evidence="1">Uncharacterized protein</fullName>
    </submittedName>
</protein>
<comment type="caution">
    <text evidence="1">The sequence shown here is derived from an EMBL/GenBank/DDBJ whole genome shotgun (WGS) entry which is preliminary data.</text>
</comment>
<feature type="non-terminal residue" evidence="1">
    <location>
        <position position="123"/>
    </location>
</feature>
<sequence>NDMGINDYSRSTNYIRTKQNVPNIQPTIDYLSTDHPCQLDIYFKNFDSIENTTRLKVLIKSITNDQSFQKSFHSINQDNSIHLKNLCKDYSYMNDTYVLYVCLSNSIGDGPLSFAHYFHIQLP</sequence>
<proteinExistence type="predicted"/>
<evidence type="ECO:0000313" key="1">
    <source>
        <dbReference type="EMBL" id="CAF4426002.1"/>
    </source>
</evidence>